<feature type="domain" description="GGDEF" evidence="3">
    <location>
        <begin position="326"/>
        <end position="459"/>
    </location>
</feature>
<dbReference type="PROSITE" id="PS50887">
    <property type="entry name" value="GGDEF"/>
    <property type="match status" value="1"/>
</dbReference>
<sequence>MAKPSDDIQSWEARKASIIGLGERSFRKSYYPQLRQNMDRLQRFHTLLDHTSDFVVLINMPSGDISDANAAFGLLMNTGVEQLIGQSFKELTFCNDCKRIIELLHRDMVVGGKQRHYRNHSLITASDNGEKQSWLELSFKIAKVDLQNYGVLVGRDVTERKRNEELMNKLLSEKAALLDNALVGIVSVRNRCFESCNRRFEQMMGYSSEQLVGRSTRLIYQEEDAYHALGEDAYRAMQGGRRYCARVMLKRADGREFLCELTGQANDPKHPDEGSIWMFNDVNDLRLAEDKALFLSHHDPLTKLPNFQLLKDRLSQAVSMATRHQRLVGLLAIDVDRFKTINDSLGYGVGNQLLAEVAERIVSQVSDVDTVSRQGGDEFLVLLPNLPNADSCVTVVSRLMEHLAKPYFVAQTELRLSVSVGIAMSPADGEAFETLLKKTDMAMYRAKSEGRDTYRFFNEEMNYEATEQLSISVGLRKALEHHQFQLFYQPQLDIETGRVVGAEALIRWIHPETGMISPASFIPVAEESGLIVPIGEWVLQEACREVSQWRDAGMLDPVVAVNLSALQFARGNIEQAVNDAVMAAGISPSMLELELTESIMIHDTESVLATVRRLKQQGYQFTIDDFGTGYSSLQYLKSFAVDKLKIDQSFVRDIINNEDDAAIVRAIVQMAKGLGLKTIAEGVETAEAMAELKRYHCDEVQGYYLGRPMPAAQFIKYLREHQ</sequence>
<dbReference type="InterPro" id="IPR035965">
    <property type="entry name" value="PAS-like_dom_sf"/>
</dbReference>
<dbReference type="PANTHER" id="PTHR44757:SF2">
    <property type="entry name" value="BIOFILM ARCHITECTURE MAINTENANCE PROTEIN MBAA"/>
    <property type="match status" value="1"/>
</dbReference>
<name>A0ABX7QQG1_9GAMM</name>
<dbReference type="NCBIfam" id="TIGR00229">
    <property type="entry name" value="sensory_box"/>
    <property type="match status" value="2"/>
</dbReference>
<dbReference type="SMART" id="SM00052">
    <property type="entry name" value="EAL"/>
    <property type="match status" value="1"/>
</dbReference>
<evidence type="ECO:0000259" key="1">
    <source>
        <dbReference type="PROSITE" id="PS50112"/>
    </source>
</evidence>
<dbReference type="PANTHER" id="PTHR44757">
    <property type="entry name" value="DIGUANYLATE CYCLASE DGCP"/>
    <property type="match status" value="1"/>
</dbReference>
<dbReference type="Pfam" id="PF00563">
    <property type="entry name" value="EAL"/>
    <property type="match status" value="1"/>
</dbReference>
<dbReference type="SMART" id="SM00267">
    <property type="entry name" value="GGDEF"/>
    <property type="match status" value="1"/>
</dbReference>
<feature type="domain" description="EAL" evidence="2">
    <location>
        <begin position="468"/>
        <end position="722"/>
    </location>
</feature>
<organism evidence="4 5">
    <name type="scientific">Shewanella avicenniae</name>
    <dbReference type="NCBI Taxonomy" id="2814294"/>
    <lineage>
        <taxon>Bacteria</taxon>
        <taxon>Pseudomonadati</taxon>
        <taxon>Pseudomonadota</taxon>
        <taxon>Gammaproteobacteria</taxon>
        <taxon>Alteromonadales</taxon>
        <taxon>Shewanellaceae</taxon>
        <taxon>Shewanella</taxon>
    </lineage>
</organism>
<gene>
    <name evidence="4" type="ORF">JYB87_14530</name>
</gene>
<dbReference type="Gene3D" id="3.30.450.20">
    <property type="entry name" value="PAS domain"/>
    <property type="match status" value="2"/>
</dbReference>
<feature type="domain" description="PAS" evidence="1">
    <location>
        <begin position="197"/>
        <end position="240"/>
    </location>
</feature>
<proteinExistence type="predicted"/>
<dbReference type="SUPFAM" id="SSF55785">
    <property type="entry name" value="PYP-like sensor domain (PAS domain)"/>
    <property type="match status" value="2"/>
</dbReference>
<dbReference type="CDD" id="cd01948">
    <property type="entry name" value="EAL"/>
    <property type="match status" value="1"/>
</dbReference>
<dbReference type="Pfam" id="PF00989">
    <property type="entry name" value="PAS"/>
    <property type="match status" value="2"/>
</dbReference>
<evidence type="ECO:0000259" key="2">
    <source>
        <dbReference type="PROSITE" id="PS50883"/>
    </source>
</evidence>
<dbReference type="SUPFAM" id="SSF55073">
    <property type="entry name" value="Nucleotide cyclase"/>
    <property type="match status" value="1"/>
</dbReference>
<protein>
    <submittedName>
        <fullName evidence="4">EAL domain-containing protein</fullName>
    </submittedName>
</protein>
<dbReference type="InterPro" id="IPR043128">
    <property type="entry name" value="Rev_trsase/Diguanyl_cyclase"/>
</dbReference>
<dbReference type="EMBL" id="CP071503">
    <property type="protein sequence ID" value="QSX32945.1"/>
    <property type="molecule type" value="Genomic_DNA"/>
</dbReference>
<accession>A0ABX7QQG1</accession>
<dbReference type="InterPro" id="IPR029787">
    <property type="entry name" value="Nucleotide_cyclase"/>
</dbReference>
<evidence type="ECO:0000313" key="5">
    <source>
        <dbReference type="Proteomes" id="UP000662770"/>
    </source>
</evidence>
<dbReference type="NCBIfam" id="TIGR00254">
    <property type="entry name" value="GGDEF"/>
    <property type="match status" value="1"/>
</dbReference>
<dbReference type="RefSeq" id="WP_207354183.1">
    <property type="nucleotide sequence ID" value="NZ_CP071503.1"/>
</dbReference>
<dbReference type="Gene3D" id="3.20.20.450">
    <property type="entry name" value="EAL domain"/>
    <property type="match status" value="1"/>
</dbReference>
<dbReference type="CDD" id="cd01949">
    <property type="entry name" value="GGDEF"/>
    <property type="match status" value="1"/>
</dbReference>
<dbReference type="PROSITE" id="PS50112">
    <property type="entry name" value="PAS"/>
    <property type="match status" value="1"/>
</dbReference>
<dbReference type="Pfam" id="PF00990">
    <property type="entry name" value="GGDEF"/>
    <property type="match status" value="1"/>
</dbReference>
<dbReference type="PROSITE" id="PS50883">
    <property type="entry name" value="EAL"/>
    <property type="match status" value="1"/>
</dbReference>
<dbReference type="InterPro" id="IPR035919">
    <property type="entry name" value="EAL_sf"/>
</dbReference>
<dbReference type="SMART" id="SM00091">
    <property type="entry name" value="PAS"/>
    <property type="match status" value="2"/>
</dbReference>
<dbReference type="SUPFAM" id="SSF141868">
    <property type="entry name" value="EAL domain-like"/>
    <property type="match status" value="1"/>
</dbReference>
<dbReference type="InterPro" id="IPR052155">
    <property type="entry name" value="Biofilm_reg_signaling"/>
</dbReference>
<dbReference type="InterPro" id="IPR001633">
    <property type="entry name" value="EAL_dom"/>
</dbReference>
<reference evidence="4 5" key="1">
    <citation type="submission" date="2021-03" db="EMBL/GenBank/DDBJ databases">
        <title>Novel species identification of genus Shewanella.</title>
        <authorList>
            <person name="Liu G."/>
            <person name="Zhang Q."/>
        </authorList>
    </citation>
    <scope>NUCLEOTIDE SEQUENCE [LARGE SCALE GENOMIC DNA]</scope>
    <source>
        <strain evidence="4 5">FJAT-51800</strain>
    </source>
</reference>
<keyword evidence="5" id="KW-1185">Reference proteome</keyword>
<dbReference type="InterPro" id="IPR000014">
    <property type="entry name" value="PAS"/>
</dbReference>
<dbReference type="CDD" id="cd00130">
    <property type="entry name" value="PAS"/>
    <property type="match status" value="1"/>
</dbReference>
<evidence type="ECO:0000313" key="4">
    <source>
        <dbReference type="EMBL" id="QSX32945.1"/>
    </source>
</evidence>
<dbReference type="Proteomes" id="UP000662770">
    <property type="component" value="Chromosome"/>
</dbReference>
<dbReference type="InterPro" id="IPR000160">
    <property type="entry name" value="GGDEF_dom"/>
</dbReference>
<dbReference type="Gene3D" id="3.30.70.270">
    <property type="match status" value="1"/>
</dbReference>
<evidence type="ECO:0000259" key="3">
    <source>
        <dbReference type="PROSITE" id="PS50887"/>
    </source>
</evidence>
<dbReference type="InterPro" id="IPR013767">
    <property type="entry name" value="PAS_fold"/>
</dbReference>